<dbReference type="InterPro" id="IPR003106">
    <property type="entry name" value="Leu_zip_homeo"/>
</dbReference>
<evidence type="ECO:0000256" key="3">
    <source>
        <dbReference type="RuleBase" id="RU369038"/>
    </source>
</evidence>
<organism evidence="7 8">
    <name type="scientific">Brassica rapa subsp. trilocularis</name>
    <dbReference type="NCBI Taxonomy" id="1813537"/>
    <lineage>
        <taxon>Eukaryota</taxon>
        <taxon>Viridiplantae</taxon>
        <taxon>Streptophyta</taxon>
        <taxon>Embryophyta</taxon>
        <taxon>Tracheophyta</taxon>
        <taxon>Spermatophyta</taxon>
        <taxon>Magnoliopsida</taxon>
        <taxon>eudicotyledons</taxon>
        <taxon>Gunneridae</taxon>
        <taxon>Pentapetalae</taxon>
        <taxon>rosids</taxon>
        <taxon>malvids</taxon>
        <taxon>Brassicales</taxon>
        <taxon>Brassicaceae</taxon>
        <taxon>Brassiceae</taxon>
        <taxon>Brassica</taxon>
    </lineage>
</organism>
<sequence length="213" mass="24238">MLEGCEEEDKEAITEERGQTGNRRARWKTKEPEKDYGVLKTQYDSLRNNFDSLFRDNESLLQEISKLKSKLNGEEEEEEENNAVMMESELSVKEEEVLLPRGKRVTRHCAGASYRSSSLTRRRRSRRFVVFVFGWRISNVVGLPPTPFLRNLRGVTEQMRVRIVCGVSLNLGIGGDSGAAVPYDSSSALVDRRLWQWFSLLEGDGDAIEDSAS</sequence>
<keyword evidence="1 3" id="KW-0805">Transcription regulation</keyword>
<dbReference type="InterPro" id="IPR045224">
    <property type="entry name" value="HDZip_class_I_plant"/>
</dbReference>
<comment type="subcellular location">
    <subcellularLocation>
        <location evidence="3">Nucleus</location>
    </subcellularLocation>
</comment>
<feature type="compositionally biased region" description="Acidic residues" evidence="5">
    <location>
        <begin position="1"/>
        <end position="10"/>
    </location>
</feature>
<keyword evidence="3" id="KW-0238">DNA-binding</keyword>
<evidence type="ECO:0000256" key="1">
    <source>
        <dbReference type="ARBA" id="ARBA00023015"/>
    </source>
</evidence>
<keyword evidence="3" id="KW-0371">Homeobox</keyword>
<dbReference type="EMBL" id="JADBGQ010000008">
    <property type="protein sequence ID" value="KAG5384342.1"/>
    <property type="molecule type" value="Genomic_DNA"/>
</dbReference>
<evidence type="ECO:0000313" key="7">
    <source>
        <dbReference type="EMBL" id="KAG5384342.1"/>
    </source>
</evidence>
<dbReference type="Proteomes" id="UP000823674">
    <property type="component" value="Chromosome A09"/>
</dbReference>
<comment type="caution">
    <text evidence="7">The sequence shown here is derived from an EMBL/GenBank/DDBJ whole genome shotgun (WGS) entry which is preliminary data.</text>
</comment>
<accession>A0ABQ7LDM1</accession>
<feature type="domain" description="Leucine zipper homeobox-associated" evidence="6">
    <location>
        <begin position="33"/>
        <end position="71"/>
    </location>
</feature>
<feature type="region of interest" description="Disordered" evidence="5">
    <location>
        <begin position="1"/>
        <end position="29"/>
    </location>
</feature>
<proteinExistence type="inferred from homology"/>
<evidence type="ECO:0000256" key="5">
    <source>
        <dbReference type="SAM" id="MobiDB-lite"/>
    </source>
</evidence>
<protein>
    <recommendedName>
        <fullName evidence="3">Homeobox-leucine zipper protein</fullName>
    </recommendedName>
    <alternativeName>
        <fullName evidence="3">HD-ZIP protein</fullName>
    </alternativeName>
    <alternativeName>
        <fullName evidence="3">Homeodomain transcription factor</fullName>
    </alternativeName>
</protein>
<evidence type="ECO:0000256" key="2">
    <source>
        <dbReference type="ARBA" id="ARBA00023163"/>
    </source>
</evidence>
<evidence type="ECO:0000259" key="6">
    <source>
        <dbReference type="Pfam" id="PF02183"/>
    </source>
</evidence>
<dbReference type="Pfam" id="PF02183">
    <property type="entry name" value="HALZ"/>
    <property type="match status" value="1"/>
</dbReference>
<feature type="coiled-coil region" evidence="4">
    <location>
        <begin position="43"/>
        <end position="96"/>
    </location>
</feature>
<comment type="similarity">
    <text evidence="3">Belongs to the HD-ZIP homeobox family. Class I subfamily.</text>
</comment>
<gene>
    <name evidence="7" type="primary">A09p041720.1_BraROA</name>
    <name evidence="7" type="ORF">IGI04_035812</name>
</gene>
<evidence type="ECO:0000313" key="8">
    <source>
        <dbReference type="Proteomes" id="UP000823674"/>
    </source>
</evidence>
<keyword evidence="8" id="KW-1185">Reference proteome</keyword>
<keyword evidence="3" id="KW-0539">Nucleus</keyword>
<dbReference type="PANTHER" id="PTHR24326:SF547">
    <property type="entry name" value="HOMEOBOX-LEUCINE ZIPPER PROTEIN ATHB-6"/>
    <property type="match status" value="1"/>
</dbReference>
<keyword evidence="4" id="KW-0175">Coiled coil</keyword>
<dbReference type="PANTHER" id="PTHR24326">
    <property type="entry name" value="HOMEOBOX-LEUCINE ZIPPER PROTEIN"/>
    <property type="match status" value="1"/>
</dbReference>
<reference evidence="7 8" key="1">
    <citation type="submission" date="2021-03" db="EMBL/GenBank/DDBJ databases">
        <authorList>
            <person name="King G.J."/>
            <person name="Bancroft I."/>
            <person name="Baten A."/>
            <person name="Bloomfield J."/>
            <person name="Borpatragohain P."/>
            <person name="He Z."/>
            <person name="Irish N."/>
            <person name="Irwin J."/>
            <person name="Liu K."/>
            <person name="Mauleon R.P."/>
            <person name="Moore J."/>
            <person name="Morris R."/>
            <person name="Ostergaard L."/>
            <person name="Wang B."/>
            <person name="Wells R."/>
        </authorList>
    </citation>
    <scope>NUCLEOTIDE SEQUENCE [LARGE SCALE GENOMIC DNA]</scope>
    <source>
        <strain evidence="7">R-o-18</strain>
        <tissue evidence="7">Leaf</tissue>
    </source>
</reference>
<keyword evidence="2 3" id="KW-0804">Transcription</keyword>
<evidence type="ECO:0000256" key="4">
    <source>
        <dbReference type="SAM" id="Coils"/>
    </source>
</evidence>
<comment type="function">
    <text evidence="3">Transcription factor.</text>
</comment>
<name>A0ABQ7LDM1_BRACM</name>